<dbReference type="RefSeq" id="WP_344639991.1">
    <property type="nucleotide sequence ID" value="NZ_BAAATR010000038.1"/>
</dbReference>
<evidence type="ECO:0000313" key="4">
    <source>
        <dbReference type="Proteomes" id="UP001500305"/>
    </source>
</evidence>
<reference evidence="3 4" key="1">
    <citation type="journal article" date="2019" name="Int. J. Syst. Evol. Microbiol.">
        <title>The Global Catalogue of Microorganisms (GCM) 10K type strain sequencing project: providing services to taxonomists for standard genome sequencing and annotation.</title>
        <authorList>
            <consortium name="The Broad Institute Genomics Platform"/>
            <consortium name="The Broad Institute Genome Sequencing Center for Infectious Disease"/>
            <person name="Wu L."/>
            <person name="Ma J."/>
        </authorList>
    </citation>
    <scope>NUCLEOTIDE SEQUENCE [LARGE SCALE GENOMIC DNA]</scope>
    <source>
        <strain evidence="3 4">JCM 7356</strain>
    </source>
</reference>
<keyword evidence="2" id="KW-0812">Transmembrane</keyword>
<proteinExistence type="predicted"/>
<evidence type="ECO:0008006" key="5">
    <source>
        <dbReference type="Google" id="ProtNLM"/>
    </source>
</evidence>
<feature type="transmembrane region" description="Helical" evidence="2">
    <location>
        <begin position="12"/>
        <end position="38"/>
    </location>
</feature>
<name>A0ABN3ESD2_9ACTN</name>
<keyword evidence="4" id="KW-1185">Reference proteome</keyword>
<organism evidence="3 4">
    <name type="scientific">Kitasatospora cystarginea</name>
    <dbReference type="NCBI Taxonomy" id="58350"/>
    <lineage>
        <taxon>Bacteria</taxon>
        <taxon>Bacillati</taxon>
        <taxon>Actinomycetota</taxon>
        <taxon>Actinomycetes</taxon>
        <taxon>Kitasatosporales</taxon>
        <taxon>Streptomycetaceae</taxon>
        <taxon>Kitasatospora</taxon>
    </lineage>
</organism>
<dbReference type="Proteomes" id="UP001500305">
    <property type="component" value="Unassembled WGS sequence"/>
</dbReference>
<evidence type="ECO:0000256" key="1">
    <source>
        <dbReference type="SAM" id="MobiDB-lite"/>
    </source>
</evidence>
<gene>
    <name evidence="3" type="ORF">GCM10010430_63500</name>
</gene>
<evidence type="ECO:0000256" key="2">
    <source>
        <dbReference type="SAM" id="Phobius"/>
    </source>
</evidence>
<keyword evidence="2" id="KW-0472">Membrane</keyword>
<keyword evidence="2" id="KW-1133">Transmembrane helix</keyword>
<feature type="region of interest" description="Disordered" evidence="1">
    <location>
        <begin position="63"/>
        <end position="83"/>
    </location>
</feature>
<protein>
    <recommendedName>
        <fullName evidence="5">Secreted protein</fullName>
    </recommendedName>
</protein>
<comment type="caution">
    <text evidence="3">The sequence shown here is derived from an EMBL/GenBank/DDBJ whole genome shotgun (WGS) entry which is preliminary data.</text>
</comment>
<sequence>MLNAVLHEPGSPAVAAVVVMAVVTVVAATTALAALAAVTAATTSEAAENAHDDFLSAYRHAAVSPHESEGSVENPVALGYGRG</sequence>
<evidence type="ECO:0000313" key="3">
    <source>
        <dbReference type="EMBL" id="GAA2269315.1"/>
    </source>
</evidence>
<dbReference type="EMBL" id="BAAATR010000038">
    <property type="protein sequence ID" value="GAA2269315.1"/>
    <property type="molecule type" value="Genomic_DNA"/>
</dbReference>
<accession>A0ABN3ESD2</accession>